<organism evidence="3 4">
    <name type="scientific">Halobellus limi</name>
    <dbReference type="NCBI Taxonomy" id="699433"/>
    <lineage>
        <taxon>Archaea</taxon>
        <taxon>Methanobacteriati</taxon>
        <taxon>Methanobacteriota</taxon>
        <taxon>Stenosarchaea group</taxon>
        <taxon>Halobacteria</taxon>
        <taxon>Halobacteriales</taxon>
        <taxon>Haloferacaceae</taxon>
        <taxon>Halobellus</taxon>
    </lineage>
</organism>
<keyword evidence="2" id="KW-0614">Plasmid</keyword>
<dbReference type="InterPro" id="IPR001296">
    <property type="entry name" value="Glyco_trans_1"/>
</dbReference>
<dbReference type="GO" id="GO:0004377">
    <property type="term" value="F:GDP-Man:Man(3)GlcNAc(2)-PP-Dol alpha-1,2-mannosyltransferase activity"/>
    <property type="evidence" value="ECO:0007669"/>
    <property type="project" value="InterPro"/>
</dbReference>
<dbReference type="AlphaFoldDB" id="A0A1H6B861"/>
<dbReference type="InterPro" id="IPR038013">
    <property type="entry name" value="ALG11"/>
</dbReference>
<dbReference type="SUPFAM" id="SSF53756">
    <property type="entry name" value="UDP-Glycosyltransferase/glycogen phosphorylase"/>
    <property type="match status" value="1"/>
</dbReference>
<keyword evidence="4" id="KW-1185">Reference proteome</keyword>
<evidence type="ECO:0000313" key="5">
    <source>
        <dbReference type="Proteomes" id="UP000296733"/>
    </source>
</evidence>
<dbReference type="PANTHER" id="PTHR45919">
    <property type="entry name" value="GDP-MAN:MAN(3)GLCNAC(2)-PP-DOL ALPHA-1,2-MANNOSYLTRANSFERASE"/>
    <property type="match status" value="1"/>
</dbReference>
<keyword evidence="3" id="KW-0808">Transferase</keyword>
<evidence type="ECO:0000313" key="4">
    <source>
        <dbReference type="Proteomes" id="UP000236740"/>
    </source>
</evidence>
<proteinExistence type="predicted"/>
<protein>
    <submittedName>
        <fullName evidence="3">Glycosyl transferases group 1</fullName>
    </submittedName>
    <submittedName>
        <fullName evidence="2">Glycosyltransferase</fullName>
    </submittedName>
</protein>
<dbReference type="Gene3D" id="3.40.50.2000">
    <property type="entry name" value="Glycogen Phosphorylase B"/>
    <property type="match status" value="1"/>
</dbReference>
<dbReference type="GO" id="GO:0016020">
    <property type="term" value="C:membrane"/>
    <property type="evidence" value="ECO:0007669"/>
    <property type="project" value="TreeGrafter"/>
</dbReference>
<name>A0A1H6B861_9EURY</name>
<dbReference type="GO" id="GO:0006487">
    <property type="term" value="P:protein N-linked glycosylation"/>
    <property type="evidence" value="ECO:0007669"/>
    <property type="project" value="TreeGrafter"/>
</dbReference>
<reference evidence="3 4" key="1">
    <citation type="submission" date="2016-10" db="EMBL/GenBank/DDBJ databases">
        <authorList>
            <person name="de Groot N.N."/>
        </authorList>
    </citation>
    <scope>NUCLEOTIDE SEQUENCE [LARGE SCALE GENOMIC DNA]</scope>
    <source>
        <strain evidence="3 4">CGMCC 1.10331</strain>
    </source>
</reference>
<accession>A0A1H6B861</accession>
<dbReference type="PANTHER" id="PTHR45919:SF1">
    <property type="entry name" value="GDP-MAN:MAN(3)GLCNAC(2)-PP-DOL ALPHA-1,2-MANNOSYLTRANSFERASE"/>
    <property type="match status" value="1"/>
</dbReference>
<dbReference type="EMBL" id="FNVN01000004">
    <property type="protein sequence ID" value="SEG56595.1"/>
    <property type="molecule type" value="Genomic_DNA"/>
</dbReference>
<evidence type="ECO:0000313" key="3">
    <source>
        <dbReference type="EMBL" id="SEG56595.1"/>
    </source>
</evidence>
<dbReference type="Pfam" id="PF00534">
    <property type="entry name" value="Glycos_transf_1"/>
    <property type="match status" value="1"/>
</dbReference>
<dbReference type="Proteomes" id="UP000236740">
    <property type="component" value="Unassembled WGS sequence"/>
</dbReference>
<dbReference type="EMBL" id="CP031312">
    <property type="protein sequence ID" value="QCC49175.1"/>
    <property type="molecule type" value="Genomic_DNA"/>
</dbReference>
<dbReference type="GeneID" id="39859541"/>
<feature type="domain" description="Glycosyl transferase family 1" evidence="1">
    <location>
        <begin position="196"/>
        <end position="347"/>
    </location>
</feature>
<reference evidence="2 5" key="2">
    <citation type="journal article" date="2019" name="Nat. Commun.">
        <title>A new type of DNA phosphorothioation-based antiviral system in archaea.</title>
        <authorList>
            <person name="Xiong L."/>
            <person name="Liu S."/>
            <person name="Chen S."/>
            <person name="Xiao Y."/>
            <person name="Zhu B."/>
            <person name="Gao Y."/>
            <person name="Zhang Y."/>
            <person name="Chen B."/>
            <person name="Luo J."/>
            <person name="Deng Z."/>
            <person name="Chen X."/>
            <person name="Wang L."/>
            <person name="Chen S."/>
        </authorList>
    </citation>
    <scope>NUCLEOTIDE SEQUENCE [LARGE SCALE GENOMIC DNA]</scope>
    <source>
        <strain evidence="2 5">CGMCC 1.10331</strain>
        <plasmid evidence="2 5">unnamed1</plasmid>
    </source>
</reference>
<dbReference type="KEGG" id="hlm:DV707_15585"/>
<dbReference type="OrthoDB" id="132546at2157"/>
<evidence type="ECO:0000259" key="1">
    <source>
        <dbReference type="Pfam" id="PF00534"/>
    </source>
</evidence>
<dbReference type="Proteomes" id="UP000296733">
    <property type="component" value="Plasmid unnamed1"/>
</dbReference>
<evidence type="ECO:0000313" key="2">
    <source>
        <dbReference type="EMBL" id="QCC49175.1"/>
    </source>
</evidence>
<dbReference type="RefSeq" id="WP_103992338.1">
    <property type="nucleotide sequence ID" value="NZ_CP031312.1"/>
</dbReference>
<gene>
    <name evidence="2" type="ORF">DV707_15585</name>
    <name evidence="3" type="ORF">SAMN04488133_2643</name>
</gene>
<geneLocation type="plasmid" evidence="2">
    <name>unnamed1</name>
</geneLocation>
<sequence length="373" mass="40976">MARVAVVHNTLDFQGGADIVCLTTCAALQEAHDVTLYTLSETAPRALAGRFDIDLDAEALTVRTPAGAVTAARALSSVAPMLGPQLPLRSVLIHRIFERDADAFDLAVSTANEFAFSIPSVQYVHYPQFHTRRLADGSSGPLNRLWSRLGGPKRATLQSDRVTVLANSAWTAGVVGEIYGVTPAVLHPPVDPIDGRERWDEREEGIVVVGRIAPDKRTLDAVRVVDGVRERGYDVHLHVVGAAPRAYRQYVERVEAAAAERSYVTVERDVPRSRIEALLRTHRYGLNLKREEHFGMSVAEYVAAGMIAFAPDGGGQREILDRRDDRLFESVDEAVDLLAAAIDEAEPPDLSSERFSSARFREAIRRAVARTLH</sequence>